<evidence type="ECO:0000256" key="2">
    <source>
        <dbReference type="ARBA" id="ARBA00007210"/>
    </source>
</evidence>
<dbReference type="InterPro" id="IPR032403">
    <property type="entry name" value="Exo84_C"/>
</dbReference>
<keyword evidence="5" id="KW-0268">Exocytosis</keyword>
<dbReference type="SUPFAM" id="SSF50729">
    <property type="entry name" value="PH domain-like"/>
    <property type="match status" value="1"/>
</dbReference>
<comment type="similarity">
    <text evidence="2">Belongs to the EXO84 family.</text>
</comment>
<sequence>MTSRVNAKKWHLKEQKTEDSLSEISLPPLPKIQEKDRIKIGSLIKRRFSARVGPQILNDNHKGLNSFVSGSQYPRKGIGDSQRPFLEFHLSNFASQDFNPEEYINANFPDATEDEVSRFYVQLLQSFEIITSNLQQNIFDNYSKFISISKEIFDVNTDITTIRKQINLLSNAIELLKDDISSPSRTLSSSEKNKWKNNKNSVADLKSIWEDKIKDLFKNVEGIQKFLPTFYGKHIVYESSNWKELNCTSWRPKYKAHLFLLNDNLLVTRVSPKYQVSQSSRSIGKIKYIAENCFSLTEIEMVDLDSSSLTSEERDMSGIIIIRKEKRNFVFKTDKIDEKQKLLQEFTKEYYSLTKSQREEAEALRRARESIYFLNAKDPSMTTRTLLNSFYFNSVSPISLNPNEEIQNLQWVQDKMDELDIMIAHRLFEDATKSIEKDIKVTIENFKQESIATELIILKLEERSSKLVDIICDELYKMSSFKNIVKKDVHYLLRLGYESRAKNSFLTSRSNLIKRRTRQLYFKGDVVAYISDLALIHFVLIRNTAEMYISAFQKPSLISGLITWIKFQIQSFLEFFSRQLCSIGYESDIFLHSMNAIKEQCKILNELGIDMNFLLENFQDNIKKNTKDISI</sequence>
<dbReference type="STRING" id="1408657.A0A0W4ZFJ6"/>
<dbReference type="Pfam" id="PF08700">
    <property type="entry name" value="VPS51_Exo84_N"/>
    <property type="match status" value="1"/>
</dbReference>
<evidence type="ECO:0000313" key="8">
    <source>
        <dbReference type="EMBL" id="KTW27128.1"/>
    </source>
</evidence>
<dbReference type="InterPro" id="IPR033961">
    <property type="entry name" value="Exo84"/>
</dbReference>
<dbReference type="Gene3D" id="1.20.58.1220">
    <property type="entry name" value="Exo84p, C-terminal helical domain"/>
    <property type="match status" value="1"/>
</dbReference>
<organism evidence="8 9">
    <name type="scientific">Pneumocystis jirovecii (strain RU7)</name>
    <name type="common">Human pneumocystis pneumonia agent</name>
    <dbReference type="NCBI Taxonomy" id="1408657"/>
    <lineage>
        <taxon>Eukaryota</taxon>
        <taxon>Fungi</taxon>
        <taxon>Dikarya</taxon>
        <taxon>Ascomycota</taxon>
        <taxon>Taphrinomycotina</taxon>
        <taxon>Pneumocystomycetes</taxon>
        <taxon>Pneumocystaceae</taxon>
        <taxon>Pneumocystis</taxon>
    </lineage>
</organism>
<dbReference type="SUPFAM" id="SSF74788">
    <property type="entry name" value="Cullin repeat-like"/>
    <property type="match status" value="1"/>
</dbReference>
<dbReference type="EMBL" id="LFWA01000015">
    <property type="protein sequence ID" value="KTW27128.1"/>
    <property type="molecule type" value="Genomic_DNA"/>
</dbReference>
<evidence type="ECO:0000313" key="9">
    <source>
        <dbReference type="Proteomes" id="UP000053447"/>
    </source>
</evidence>
<keyword evidence="6" id="KW-0653">Protein transport</keyword>
<evidence type="ECO:0000259" key="7">
    <source>
        <dbReference type="Pfam" id="PF16528"/>
    </source>
</evidence>
<comment type="caution">
    <text evidence="8">The sequence shown here is derived from an EMBL/GenBank/DDBJ whole genome shotgun (WGS) entry which is preliminary data.</text>
</comment>
<dbReference type="InterPro" id="IPR042561">
    <property type="entry name" value="Exo84_C_1"/>
</dbReference>
<evidence type="ECO:0000256" key="4">
    <source>
        <dbReference type="ARBA" id="ARBA00022448"/>
    </source>
</evidence>
<dbReference type="GO" id="GO:0006893">
    <property type="term" value="P:Golgi to plasma membrane transport"/>
    <property type="evidence" value="ECO:0007669"/>
    <property type="project" value="TreeGrafter"/>
</dbReference>
<evidence type="ECO:0000256" key="3">
    <source>
        <dbReference type="ARBA" id="ARBA00021269"/>
    </source>
</evidence>
<reference evidence="9" key="1">
    <citation type="journal article" date="2016" name="Nat. Commun.">
        <title>Genome analysis of three Pneumocystis species reveals adaptation mechanisms to life exclusively in mammalian hosts.</title>
        <authorList>
            <person name="Ma L."/>
            <person name="Chen Z."/>
            <person name="Huang D.W."/>
            <person name="Kutty G."/>
            <person name="Ishihara M."/>
            <person name="Wang H."/>
            <person name="Abouelleil A."/>
            <person name="Bishop L."/>
            <person name="Davey E."/>
            <person name="Deng R."/>
            <person name="Deng X."/>
            <person name="Fan L."/>
            <person name="Fantoni G."/>
            <person name="Fitzgerald M."/>
            <person name="Gogineni E."/>
            <person name="Goldberg J.M."/>
            <person name="Handley G."/>
            <person name="Hu X."/>
            <person name="Huber C."/>
            <person name="Jiao X."/>
            <person name="Jones K."/>
            <person name="Levin J.Z."/>
            <person name="Liu Y."/>
            <person name="Macdonald P."/>
            <person name="Melnikov A."/>
            <person name="Raley C."/>
            <person name="Sassi M."/>
            <person name="Sherman B.T."/>
            <person name="Song X."/>
            <person name="Sykes S."/>
            <person name="Tran B."/>
            <person name="Walsh L."/>
            <person name="Xia Y."/>
            <person name="Yang J."/>
            <person name="Young S."/>
            <person name="Zeng Q."/>
            <person name="Zheng X."/>
            <person name="Stephens R."/>
            <person name="Nusbaum C."/>
            <person name="Birren B.W."/>
            <person name="Azadi P."/>
            <person name="Lempicki R.A."/>
            <person name="Cuomo C.A."/>
            <person name="Kovacs J.A."/>
        </authorList>
    </citation>
    <scope>NUCLEOTIDE SEQUENCE [LARGE SCALE GENOMIC DNA]</scope>
    <source>
        <strain evidence="9">RU7</strain>
    </source>
</reference>
<dbReference type="GO" id="GO:0015031">
    <property type="term" value="P:protein transport"/>
    <property type="evidence" value="ECO:0007669"/>
    <property type="project" value="UniProtKB-KW"/>
</dbReference>
<dbReference type="InterPro" id="IPR042560">
    <property type="entry name" value="Exo84_C_2"/>
</dbReference>
<dbReference type="GeneID" id="28941640"/>
<proteinExistence type="inferred from homology"/>
<dbReference type="PANTHER" id="PTHR21426:SF12">
    <property type="entry name" value="EXOCYST COMPLEX COMPONENT 8"/>
    <property type="match status" value="1"/>
</dbReference>
<dbReference type="GO" id="GO:0030133">
    <property type="term" value="C:transport vesicle"/>
    <property type="evidence" value="ECO:0007669"/>
    <property type="project" value="UniProtKB-SubCell"/>
</dbReference>
<feature type="domain" description="Exocyst component Exo84 C-terminal" evidence="7">
    <location>
        <begin position="410"/>
        <end position="611"/>
    </location>
</feature>
<dbReference type="OrthoDB" id="642193at2759"/>
<dbReference type="RefSeq" id="XP_018228284.1">
    <property type="nucleotide sequence ID" value="XM_018375385.1"/>
</dbReference>
<gene>
    <name evidence="8" type="ORF">T551_03122</name>
</gene>
<dbReference type="AlphaFoldDB" id="A0A0W4ZFJ6"/>
<protein>
    <recommendedName>
        <fullName evidence="3">Exocyst complex component EXO84</fullName>
    </recommendedName>
</protein>
<comment type="subcellular location">
    <subcellularLocation>
        <location evidence="1">Cytoplasmic vesicle</location>
        <location evidence="1">Secretory vesicle</location>
    </subcellularLocation>
</comment>
<dbReference type="PANTHER" id="PTHR21426">
    <property type="entry name" value="EXOCYST COMPLEX COMPONENT 8"/>
    <property type="match status" value="1"/>
</dbReference>
<dbReference type="GO" id="GO:0000145">
    <property type="term" value="C:exocyst"/>
    <property type="evidence" value="ECO:0007669"/>
    <property type="project" value="InterPro"/>
</dbReference>
<dbReference type="InterPro" id="IPR011993">
    <property type="entry name" value="PH-like_dom_sf"/>
</dbReference>
<evidence type="ECO:0000256" key="6">
    <source>
        <dbReference type="ARBA" id="ARBA00022927"/>
    </source>
</evidence>
<accession>A0A0W4ZFJ6</accession>
<name>A0A0W4ZFJ6_PNEJ7</name>
<dbReference type="GO" id="GO:0006887">
    <property type="term" value="P:exocytosis"/>
    <property type="evidence" value="ECO:0007669"/>
    <property type="project" value="UniProtKB-KW"/>
</dbReference>
<evidence type="ECO:0000256" key="1">
    <source>
        <dbReference type="ARBA" id="ARBA00004398"/>
    </source>
</evidence>
<keyword evidence="4" id="KW-0813">Transport</keyword>
<dbReference type="Proteomes" id="UP000053447">
    <property type="component" value="Unassembled WGS sequence"/>
</dbReference>
<keyword evidence="9" id="KW-1185">Reference proteome</keyword>
<dbReference type="Pfam" id="PF16528">
    <property type="entry name" value="Exo84_C"/>
    <property type="match status" value="1"/>
</dbReference>
<dbReference type="Pfam" id="PF25345">
    <property type="entry name" value="PH_EXO84"/>
    <property type="match status" value="1"/>
</dbReference>
<dbReference type="Gene3D" id="2.30.29.30">
    <property type="entry name" value="Pleckstrin-homology domain (PH domain)/Phosphotyrosine-binding domain (PTB)"/>
    <property type="match status" value="1"/>
</dbReference>
<dbReference type="eggNOG" id="KOG2215">
    <property type="taxonomic scope" value="Eukaryota"/>
</dbReference>
<evidence type="ECO:0000256" key="5">
    <source>
        <dbReference type="ARBA" id="ARBA00022483"/>
    </source>
</evidence>
<dbReference type="Gene3D" id="1.20.58.1210">
    <property type="entry name" value="Exo84p, N-terminal helical domain"/>
    <property type="match status" value="1"/>
</dbReference>
<dbReference type="InterPro" id="IPR016159">
    <property type="entry name" value="Cullin_repeat-like_dom_sf"/>
</dbReference>
<dbReference type="VEuPathDB" id="FungiDB:T551_03122"/>